<protein>
    <submittedName>
        <fullName evidence="1">Phytanoyl-CoA dioxygenase family protein</fullName>
    </submittedName>
</protein>
<evidence type="ECO:0000313" key="1">
    <source>
        <dbReference type="EMBL" id="MDP1447141.1"/>
    </source>
</evidence>
<accession>A0AAW8AV90</accession>
<keyword evidence="1" id="KW-0223">Dioxygenase</keyword>
<dbReference type="RefSeq" id="WP_305157724.1">
    <property type="nucleotide sequence ID" value="NZ_JAUUUQ010000031.1"/>
</dbReference>
<dbReference type="Gene3D" id="2.60.120.620">
    <property type="entry name" value="q2cbj1_9rhob like domain"/>
    <property type="match status" value="1"/>
</dbReference>
<dbReference type="EMBL" id="JAUUUS010000031">
    <property type="protein sequence ID" value="MDP1447141.1"/>
    <property type="molecule type" value="Genomic_DNA"/>
</dbReference>
<name>A0AAW8AV90_ACILW</name>
<dbReference type="InterPro" id="IPR008775">
    <property type="entry name" value="Phytyl_CoA_dOase-like"/>
</dbReference>
<organism evidence="1 2">
    <name type="scientific">Acinetobacter lwoffii</name>
    <dbReference type="NCBI Taxonomy" id="28090"/>
    <lineage>
        <taxon>Bacteria</taxon>
        <taxon>Pseudomonadati</taxon>
        <taxon>Pseudomonadota</taxon>
        <taxon>Gammaproteobacteria</taxon>
        <taxon>Moraxellales</taxon>
        <taxon>Moraxellaceae</taxon>
        <taxon>Acinetobacter</taxon>
    </lineage>
</organism>
<dbReference type="AlphaFoldDB" id="A0AAW8AV90"/>
<comment type="caution">
    <text evidence="1">The sequence shown here is derived from an EMBL/GenBank/DDBJ whole genome shotgun (WGS) entry which is preliminary data.</text>
</comment>
<dbReference type="SUPFAM" id="SSF51197">
    <property type="entry name" value="Clavaminate synthase-like"/>
    <property type="match status" value="1"/>
</dbReference>
<dbReference type="Pfam" id="PF05721">
    <property type="entry name" value="PhyH"/>
    <property type="match status" value="1"/>
</dbReference>
<reference evidence="1" key="1">
    <citation type="submission" date="2023-07" db="EMBL/GenBank/DDBJ databases">
        <title>Dynamics of blaOXA-23 gene transmission in Acinetobacter spp. from contaminated veterinary surfaces.</title>
        <authorList>
            <person name="Moreira Da Silva J."/>
            <person name="Menezes J."/>
            <person name="Fernandes L."/>
            <person name="Marques C."/>
            <person name="Amaral A."/>
            <person name="Timofte D."/>
            <person name="Pomba C."/>
        </authorList>
    </citation>
    <scope>NUCLEOTIDE SEQUENCE</scope>
    <source>
        <strain evidence="1">CMVB11Z4A1</strain>
    </source>
</reference>
<evidence type="ECO:0000313" key="2">
    <source>
        <dbReference type="Proteomes" id="UP001242129"/>
    </source>
</evidence>
<proteinExistence type="predicted"/>
<gene>
    <name evidence="1" type="ORF">Q8G51_04720</name>
</gene>
<keyword evidence="1" id="KW-0560">Oxidoreductase</keyword>
<dbReference type="Proteomes" id="UP001242129">
    <property type="component" value="Unassembled WGS sequence"/>
</dbReference>
<sequence length="378" mass="43406">MNVFKKNVFGYIKKLAPQKQKKRAIGQELRKIFVQSPGKFIWDSMALATQAKSFESNHLLGNSKLNQLGLHRFRVQLAANMAARRRAKLSKLIHPTDVESFRNNGFILRENFLAADEFEQLKKELFTTPLETRETLQGDTVTRRMALDAKSLNILPITQKFLHSDEWKNLLNYVASFKVQPICYLQVIFSHVRKAKTDPQTNLHSDTFHSSAKTWLFLEDVAEDEGPFIYVPGSHHLSPERLAWEQQKSETMTAKTDAMTRRGSFRVSEEEVLQLGYAKAKSFSVKANTLVIADTYGFHARGKSLRPSMRIELWAYARRNPFVPWLGGDPLSLPFLRSNLVPLYWSGLDFLEKKYQRNNPWKKVGKKCATDPAVLTSK</sequence>
<dbReference type="GO" id="GO:0016706">
    <property type="term" value="F:2-oxoglutarate-dependent dioxygenase activity"/>
    <property type="evidence" value="ECO:0007669"/>
    <property type="project" value="UniProtKB-ARBA"/>
</dbReference>